<protein>
    <submittedName>
        <fullName evidence="3">Uncharacterized protein</fullName>
    </submittedName>
</protein>
<evidence type="ECO:0000313" key="3">
    <source>
        <dbReference type="EMBL" id="KAF2826437.1"/>
    </source>
</evidence>
<evidence type="ECO:0000256" key="2">
    <source>
        <dbReference type="SAM" id="SignalP"/>
    </source>
</evidence>
<feature type="signal peptide" evidence="2">
    <location>
        <begin position="1"/>
        <end position="16"/>
    </location>
</feature>
<evidence type="ECO:0000313" key="4">
    <source>
        <dbReference type="Proteomes" id="UP000799424"/>
    </source>
</evidence>
<organism evidence="3 4">
    <name type="scientific">Ophiobolus disseminans</name>
    <dbReference type="NCBI Taxonomy" id="1469910"/>
    <lineage>
        <taxon>Eukaryota</taxon>
        <taxon>Fungi</taxon>
        <taxon>Dikarya</taxon>
        <taxon>Ascomycota</taxon>
        <taxon>Pezizomycotina</taxon>
        <taxon>Dothideomycetes</taxon>
        <taxon>Pleosporomycetidae</taxon>
        <taxon>Pleosporales</taxon>
        <taxon>Pleosporineae</taxon>
        <taxon>Phaeosphaeriaceae</taxon>
        <taxon>Ophiobolus</taxon>
    </lineage>
</organism>
<feature type="compositionally biased region" description="Polar residues" evidence="1">
    <location>
        <begin position="142"/>
        <end position="161"/>
    </location>
</feature>
<dbReference type="AlphaFoldDB" id="A0A6A7A157"/>
<dbReference type="EMBL" id="MU006226">
    <property type="protein sequence ID" value="KAF2826437.1"/>
    <property type="molecule type" value="Genomic_DNA"/>
</dbReference>
<dbReference type="Proteomes" id="UP000799424">
    <property type="component" value="Unassembled WGS sequence"/>
</dbReference>
<reference evidence="3" key="1">
    <citation type="journal article" date="2020" name="Stud. Mycol.">
        <title>101 Dothideomycetes genomes: a test case for predicting lifestyles and emergence of pathogens.</title>
        <authorList>
            <person name="Haridas S."/>
            <person name="Albert R."/>
            <person name="Binder M."/>
            <person name="Bloem J."/>
            <person name="Labutti K."/>
            <person name="Salamov A."/>
            <person name="Andreopoulos B."/>
            <person name="Baker S."/>
            <person name="Barry K."/>
            <person name="Bills G."/>
            <person name="Bluhm B."/>
            <person name="Cannon C."/>
            <person name="Castanera R."/>
            <person name="Culley D."/>
            <person name="Daum C."/>
            <person name="Ezra D."/>
            <person name="Gonzalez J."/>
            <person name="Henrissat B."/>
            <person name="Kuo A."/>
            <person name="Liang C."/>
            <person name="Lipzen A."/>
            <person name="Lutzoni F."/>
            <person name="Magnuson J."/>
            <person name="Mondo S."/>
            <person name="Nolan M."/>
            <person name="Ohm R."/>
            <person name="Pangilinan J."/>
            <person name="Park H.-J."/>
            <person name="Ramirez L."/>
            <person name="Alfaro M."/>
            <person name="Sun H."/>
            <person name="Tritt A."/>
            <person name="Yoshinaga Y."/>
            <person name="Zwiers L.-H."/>
            <person name="Turgeon B."/>
            <person name="Goodwin S."/>
            <person name="Spatafora J."/>
            <person name="Crous P."/>
            <person name="Grigoriev I."/>
        </authorList>
    </citation>
    <scope>NUCLEOTIDE SEQUENCE</scope>
    <source>
        <strain evidence="3">CBS 113818</strain>
    </source>
</reference>
<evidence type="ECO:0000256" key="1">
    <source>
        <dbReference type="SAM" id="MobiDB-lite"/>
    </source>
</evidence>
<keyword evidence="4" id="KW-1185">Reference proteome</keyword>
<accession>A0A6A7A157</accession>
<sequence length="197" mass="22126">MRYAIVLAGLMAWAAAAPVNLPGESHYFSYRPYATYDPYSGYPRAVEDAAAKMRMDLSLLPKRDPMEMTGDKYYPHVKEEMIGNMRAGAAHMKREPMNVAQDSDFTMASQIEKHAEMMDADKRSLKDASVVTYSIDDTSVMERSNQPSFSEMANTPDSHASATLPHNWYGKYDPYGNYGSYGEYPDPRFGEGAKTIE</sequence>
<gene>
    <name evidence="3" type="ORF">CC86DRAFT_455924</name>
</gene>
<name>A0A6A7A157_9PLEO</name>
<keyword evidence="2" id="KW-0732">Signal</keyword>
<feature type="region of interest" description="Disordered" evidence="1">
    <location>
        <begin position="142"/>
        <end position="166"/>
    </location>
</feature>
<feature type="chain" id="PRO_5025362736" evidence="2">
    <location>
        <begin position="17"/>
        <end position="197"/>
    </location>
</feature>
<dbReference type="OrthoDB" id="10659731at2759"/>
<proteinExistence type="predicted"/>